<dbReference type="EMBL" id="KK100569">
    <property type="protein sequence ID" value="KIZ05022.1"/>
    <property type="molecule type" value="Genomic_DNA"/>
</dbReference>
<dbReference type="InterPro" id="IPR013784">
    <property type="entry name" value="Carb-bd-like_fold"/>
</dbReference>
<feature type="domain" description="CBM20" evidence="1">
    <location>
        <begin position="1"/>
        <end position="96"/>
    </location>
</feature>
<name>A0A0D2MX73_9CHLO</name>
<dbReference type="RefSeq" id="XP_013904041.1">
    <property type="nucleotide sequence ID" value="XM_014048587.1"/>
</dbReference>
<dbReference type="PANTHER" id="PTHR15048:SF0">
    <property type="entry name" value="STARCH-BINDING DOMAIN-CONTAINING PROTEIN 1"/>
    <property type="match status" value="1"/>
</dbReference>
<dbReference type="Pfam" id="PF00686">
    <property type="entry name" value="CBM_20"/>
    <property type="match status" value="1"/>
</dbReference>
<gene>
    <name evidence="2" type="ORF">MNEG_2936</name>
</gene>
<dbReference type="Proteomes" id="UP000054498">
    <property type="component" value="Unassembled WGS sequence"/>
</dbReference>
<proteinExistence type="predicted"/>
<dbReference type="GO" id="GO:2001070">
    <property type="term" value="F:starch binding"/>
    <property type="evidence" value="ECO:0007669"/>
    <property type="project" value="InterPro"/>
</dbReference>
<evidence type="ECO:0000259" key="1">
    <source>
        <dbReference type="PROSITE" id="PS51166"/>
    </source>
</evidence>
<dbReference type="OrthoDB" id="529758at2759"/>
<dbReference type="GeneID" id="25735814"/>
<dbReference type="KEGG" id="mng:MNEG_2936"/>
<dbReference type="STRING" id="145388.A0A0D2MX73"/>
<evidence type="ECO:0000313" key="3">
    <source>
        <dbReference type="Proteomes" id="UP000054498"/>
    </source>
</evidence>
<dbReference type="PROSITE" id="PS51166">
    <property type="entry name" value="CBM20"/>
    <property type="match status" value="1"/>
</dbReference>
<organism evidence="2 3">
    <name type="scientific">Monoraphidium neglectum</name>
    <dbReference type="NCBI Taxonomy" id="145388"/>
    <lineage>
        <taxon>Eukaryota</taxon>
        <taxon>Viridiplantae</taxon>
        <taxon>Chlorophyta</taxon>
        <taxon>core chlorophytes</taxon>
        <taxon>Chlorophyceae</taxon>
        <taxon>CS clade</taxon>
        <taxon>Sphaeropleales</taxon>
        <taxon>Selenastraceae</taxon>
        <taxon>Monoraphidium</taxon>
    </lineage>
</organism>
<dbReference type="InterPro" id="IPR013783">
    <property type="entry name" value="Ig-like_fold"/>
</dbReference>
<sequence>MVGSNELLGNWDPKRGMGMRWSEGDVWVADFEVPPGPHLEMEYKYVVRNADGGVSHWKPGSNFSFSLSSVAPLVLARGGPRGAQLGGVAVRDAWDGARRDVSVEFAEDSGLSEEERREQDAFRESLSAALEELSGHITQAEQLSRRIKDPASPHLLEADRMVAAATRKAVAFAQALNASISWSALSEQA</sequence>
<keyword evidence="3" id="KW-1185">Reference proteome</keyword>
<reference evidence="2 3" key="1">
    <citation type="journal article" date="2013" name="BMC Genomics">
        <title>Reconstruction of the lipid metabolism for the microalga Monoraphidium neglectum from its genome sequence reveals characteristics suitable for biofuel production.</title>
        <authorList>
            <person name="Bogen C."/>
            <person name="Al-Dilaimi A."/>
            <person name="Albersmeier A."/>
            <person name="Wichmann J."/>
            <person name="Grundmann M."/>
            <person name="Rupp O."/>
            <person name="Lauersen K.J."/>
            <person name="Blifernez-Klassen O."/>
            <person name="Kalinowski J."/>
            <person name="Goesmann A."/>
            <person name="Mussgnug J.H."/>
            <person name="Kruse O."/>
        </authorList>
    </citation>
    <scope>NUCLEOTIDE SEQUENCE [LARGE SCALE GENOMIC DNA]</scope>
    <source>
        <strain evidence="2 3">SAG 48.87</strain>
    </source>
</reference>
<dbReference type="Gene3D" id="2.60.40.10">
    <property type="entry name" value="Immunoglobulins"/>
    <property type="match status" value="1"/>
</dbReference>
<evidence type="ECO:0000313" key="2">
    <source>
        <dbReference type="EMBL" id="KIZ05022.1"/>
    </source>
</evidence>
<dbReference type="PANTHER" id="PTHR15048">
    <property type="entry name" value="STARCH-BINDING DOMAIN-CONTAINING PROTEIN 1"/>
    <property type="match status" value="1"/>
</dbReference>
<dbReference type="SMART" id="SM01065">
    <property type="entry name" value="CBM_2"/>
    <property type="match status" value="1"/>
</dbReference>
<dbReference type="CDD" id="cd05467">
    <property type="entry name" value="CBM20"/>
    <property type="match status" value="1"/>
</dbReference>
<protein>
    <recommendedName>
        <fullName evidence="1">CBM20 domain-containing protein</fullName>
    </recommendedName>
</protein>
<dbReference type="GO" id="GO:0016020">
    <property type="term" value="C:membrane"/>
    <property type="evidence" value="ECO:0007669"/>
    <property type="project" value="TreeGrafter"/>
</dbReference>
<dbReference type="SUPFAM" id="SSF49452">
    <property type="entry name" value="Starch-binding domain-like"/>
    <property type="match status" value="1"/>
</dbReference>
<dbReference type="InterPro" id="IPR002044">
    <property type="entry name" value="CBM20"/>
</dbReference>
<accession>A0A0D2MX73</accession>
<dbReference type="AlphaFoldDB" id="A0A0D2MX73"/>